<name>A0A8J5CGV2_CHIOP</name>
<dbReference type="OrthoDB" id="167806at2759"/>
<sequence>MRDIDSQLEYELKMKGSNDASYTPCIGIIVVTPYVRGGGQGTTASGFWVMPPPEHKPQEYGRPMSIQFTIIQDAFIPKETLYHVRDTVKYYKDLPDAIVFSDIFQDRCSYWDKFKTAIRLCVPKDHYAPLVDYLAKLLELKNYTPEPVAPPGKTKSSVPAPKHTQQETSETSTTVAASSTPTSPLRPPTSLNLKLSGDLGPSIDRASPPVIDVSPDEPKPPPGMASPSPPQHVETPIAKVERTASSHVELQRHELFKSKELPQQELKSPPDHHHHHHHHSSRGSPPQYKPFLELYSEHKQDAAPHQSFSQDHHQHHHQDHKHHNTNSKVRINTNRNMISLSIRTHLLTNQLSINTRASTNHTNNYNNNTNTSINHTFISNHHNNNNKNRTSISTINNNNNTNTTNNNNNSSIQSHHNTYNNSPIINTSQTMNTNRTVIRVTRRG</sequence>
<reference evidence="2" key="1">
    <citation type="submission" date="2020-07" db="EMBL/GenBank/DDBJ databases">
        <title>The High-quality genome of the commercially important snow crab, Chionoecetes opilio.</title>
        <authorList>
            <person name="Jeong J.-H."/>
            <person name="Ryu S."/>
        </authorList>
    </citation>
    <scope>NUCLEOTIDE SEQUENCE</scope>
    <source>
        <strain evidence="2">MADBK_172401_WGS</strain>
        <tissue evidence="2">Digestive gland</tissue>
    </source>
</reference>
<feature type="region of interest" description="Disordered" evidence="1">
    <location>
        <begin position="255"/>
        <end position="328"/>
    </location>
</feature>
<dbReference type="EMBL" id="JACEEZ010011324">
    <property type="protein sequence ID" value="KAG0721338.1"/>
    <property type="molecule type" value="Genomic_DNA"/>
</dbReference>
<evidence type="ECO:0000313" key="2">
    <source>
        <dbReference type="EMBL" id="KAG0721338.1"/>
    </source>
</evidence>
<keyword evidence="3" id="KW-1185">Reference proteome</keyword>
<feature type="compositionally biased region" description="Basic residues" evidence="1">
    <location>
        <begin position="272"/>
        <end position="281"/>
    </location>
</feature>
<comment type="caution">
    <text evidence="2">The sequence shown here is derived from an EMBL/GenBank/DDBJ whole genome shotgun (WGS) entry which is preliminary data.</text>
</comment>
<evidence type="ECO:0000313" key="3">
    <source>
        <dbReference type="Proteomes" id="UP000770661"/>
    </source>
</evidence>
<feature type="compositionally biased region" description="Pro residues" evidence="1">
    <location>
        <begin position="220"/>
        <end position="230"/>
    </location>
</feature>
<gene>
    <name evidence="2" type="primary">mpnd</name>
    <name evidence="2" type="ORF">GWK47_046677</name>
</gene>
<dbReference type="Proteomes" id="UP000770661">
    <property type="component" value="Unassembled WGS sequence"/>
</dbReference>
<feature type="region of interest" description="Disordered" evidence="1">
    <location>
        <begin position="145"/>
        <end position="233"/>
    </location>
</feature>
<protein>
    <submittedName>
        <fullName evidence="2">MPN domain-containing protein</fullName>
    </submittedName>
</protein>
<organism evidence="2 3">
    <name type="scientific">Chionoecetes opilio</name>
    <name type="common">Atlantic snow crab</name>
    <name type="synonym">Cancer opilio</name>
    <dbReference type="NCBI Taxonomy" id="41210"/>
    <lineage>
        <taxon>Eukaryota</taxon>
        <taxon>Metazoa</taxon>
        <taxon>Ecdysozoa</taxon>
        <taxon>Arthropoda</taxon>
        <taxon>Crustacea</taxon>
        <taxon>Multicrustacea</taxon>
        <taxon>Malacostraca</taxon>
        <taxon>Eumalacostraca</taxon>
        <taxon>Eucarida</taxon>
        <taxon>Decapoda</taxon>
        <taxon>Pleocyemata</taxon>
        <taxon>Brachyura</taxon>
        <taxon>Eubrachyura</taxon>
        <taxon>Majoidea</taxon>
        <taxon>Majidae</taxon>
        <taxon>Chionoecetes</taxon>
    </lineage>
</organism>
<feature type="compositionally biased region" description="Low complexity" evidence="1">
    <location>
        <begin position="166"/>
        <end position="193"/>
    </location>
</feature>
<feature type="region of interest" description="Disordered" evidence="1">
    <location>
        <begin position="397"/>
        <end position="416"/>
    </location>
</feature>
<evidence type="ECO:0000256" key="1">
    <source>
        <dbReference type="SAM" id="MobiDB-lite"/>
    </source>
</evidence>
<accession>A0A8J5CGV2</accession>
<proteinExistence type="predicted"/>
<dbReference type="AlphaFoldDB" id="A0A8J5CGV2"/>
<feature type="compositionally biased region" description="Basic residues" evidence="1">
    <location>
        <begin position="313"/>
        <end position="325"/>
    </location>
</feature>